<evidence type="ECO:0000313" key="2">
    <source>
        <dbReference type="Proteomes" id="UP000814033"/>
    </source>
</evidence>
<gene>
    <name evidence="1" type="ORF">FA95DRAFT_1586995</name>
</gene>
<dbReference type="Proteomes" id="UP000814033">
    <property type="component" value="Unassembled WGS sequence"/>
</dbReference>
<name>A0ACB8S5Z4_9AGAM</name>
<sequence length="990" mass="106156">MSASPLNVLSSKALPVIGKDKLPPPPPQDAQSPSFAPPQPPPKLNHPGDTAPPSPDLPLLPSDAPPLATLSPNHNALPPTPNSPLSTFSADSRVKRSNPLIDLIETEKVYVDQLTGIIRKIASAWSRSNLPPPDLDLMFRALESVYKANRSLLTRLKDIGTNPSSPKALGDLLMRWIDELEAPYTSYCERYCTGFDVWDPVRNNARLLPVLASFSATNPPPLPPGSPPHPSEPPLWTLDELFILPKGRLKYYKKLYNRLLKGTQPGRNDYKLLIGASEKLERLLATVDARTDVKAGASSPVVMGPPETEDEVVVDFRSRPDSSKLQSPAPIEGTTGSETSSARGSSLSSAMRLSNETGTTSVDRTSSGGMTLTDLERRLSTDRCLDIFTMQPKQVRLQINPANLPYVREVRMGVDVSIRLVPRSTGASVHHPQGRIFILSDLFLVAERMTPAQKISNSTEADMWLLYPPLAGKHLKLSTAEGPDNTLHVNVMRKEKLTLEFESVQLRDKVYAEFMDCVEFASAVYASSKHPVPPLPPKAANAFPGVPGTERSGLSSSHTAPDLHLSETSRSPPPNRMSSPFGSRSNSTHSPQRGSDPPSRSGAGTPGSTYSLGDSLNKLSFNEQPGPLVPPRAPSLNGHPEPWHRGPPQQAVSGNDQPPQIPSGPAIFRGPSLNNGGPPNGVPPNGVPPNGVPPRGTNHSGPLYVAQPHPSHPGQLSLGPPQAAYPPRVASAGPLGRPGGPPYNGPPGRGMEPPVLPFGSRAPASAPQSPVDNHFAPPNAPFVSASGRAPSDPSFQGGIRKTPSTRSFSQPDPQNNAPPLPNFLPRKNSSASMGPPPRAILPSAQMSTRSFSMSYDDPSPPTSPTIEAPPIPTGPITSTISAQMKCKVFLKQHHAQWKSLGSAKLKLWRQQPTNEKQLVVEADDKHKTILISTIVLTDGVERVGKTGVAVELSDKGQRTGIVYMIQLRNEQSTVGLYESLLAGSDRAVGR</sequence>
<protein>
    <submittedName>
        <fullName evidence="1">Uncharacterized protein</fullName>
    </submittedName>
</protein>
<reference evidence="1" key="1">
    <citation type="submission" date="2021-02" db="EMBL/GenBank/DDBJ databases">
        <authorList>
            <consortium name="DOE Joint Genome Institute"/>
            <person name="Ahrendt S."/>
            <person name="Looney B.P."/>
            <person name="Miyauchi S."/>
            <person name="Morin E."/>
            <person name="Drula E."/>
            <person name="Courty P.E."/>
            <person name="Chicoki N."/>
            <person name="Fauchery L."/>
            <person name="Kohler A."/>
            <person name="Kuo A."/>
            <person name="Labutti K."/>
            <person name="Pangilinan J."/>
            <person name="Lipzen A."/>
            <person name="Riley R."/>
            <person name="Andreopoulos W."/>
            <person name="He G."/>
            <person name="Johnson J."/>
            <person name="Barry K.W."/>
            <person name="Grigoriev I.V."/>
            <person name="Nagy L."/>
            <person name="Hibbett D."/>
            <person name="Henrissat B."/>
            <person name="Matheny P.B."/>
            <person name="Labbe J."/>
            <person name="Martin F."/>
        </authorList>
    </citation>
    <scope>NUCLEOTIDE SEQUENCE</scope>
    <source>
        <strain evidence="1">FP105234-sp</strain>
    </source>
</reference>
<organism evidence="1 2">
    <name type="scientific">Auriscalpium vulgare</name>
    <dbReference type="NCBI Taxonomy" id="40419"/>
    <lineage>
        <taxon>Eukaryota</taxon>
        <taxon>Fungi</taxon>
        <taxon>Dikarya</taxon>
        <taxon>Basidiomycota</taxon>
        <taxon>Agaricomycotina</taxon>
        <taxon>Agaricomycetes</taxon>
        <taxon>Russulales</taxon>
        <taxon>Auriscalpiaceae</taxon>
        <taxon>Auriscalpium</taxon>
    </lineage>
</organism>
<proteinExistence type="predicted"/>
<reference evidence="1" key="2">
    <citation type="journal article" date="2022" name="New Phytol.">
        <title>Evolutionary transition to the ectomycorrhizal habit in the genomes of a hyperdiverse lineage of mushroom-forming fungi.</title>
        <authorList>
            <person name="Looney B."/>
            <person name="Miyauchi S."/>
            <person name="Morin E."/>
            <person name="Drula E."/>
            <person name="Courty P.E."/>
            <person name="Kohler A."/>
            <person name="Kuo A."/>
            <person name="LaButti K."/>
            <person name="Pangilinan J."/>
            <person name="Lipzen A."/>
            <person name="Riley R."/>
            <person name="Andreopoulos W."/>
            <person name="He G."/>
            <person name="Johnson J."/>
            <person name="Nolan M."/>
            <person name="Tritt A."/>
            <person name="Barry K.W."/>
            <person name="Grigoriev I.V."/>
            <person name="Nagy L.G."/>
            <person name="Hibbett D."/>
            <person name="Henrissat B."/>
            <person name="Matheny P.B."/>
            <person name="Labbe J."/>
            <person name="Martin F.M."/>
        </authorList>
    </citation>
    <scope>NUCLEOTIDE SEQUENCE</scope>
    <source>
        <strain evidence="1">FP105234-sp</strain>
    </source>
</reference>
<keyword evidence="2" id="KW-1185">Reference proteome</keyword>
<accession>A0ACB8S5Z4</accession>
<comment type="caution">
    <text evidence="1">The sequence shown here is derived from an EMBL/GenBank/DDBJ whole genome shotgun (WGS) entry which is preliminary data.</text>
</comment>
<evidence type="ECO:0000313" key="1">
    <source>
        <dbReference type="EMBL" id="KAI0051674.1"/>
    </source>
</evidence>
<dbReference type="EMBL" id="MU275850">
    <property type="protein sequence ID" value="KAI0051674.1"/>
    <property type="molecule type" value="Genomic_DNA"/>
</dbReference>